<dbReference type="AlphaFoldDB" id="B6QEI1"/>
<reference evidence="3" key="1">
    <citation type="journal article" date="2015" name="Genome Announc.">
        <title>Genome sequence of the AIDS-associated pathogen Penicillium marneffei (ATCC18224) and its near taxonomic relative Talaromyces stipitatus (ATCC10500).</title>
        <authorList>
            <person name="Nierman W.C."/>
            <person name="Fedorova-Abrams N.D."/>
            <person name="Andrianopoulos A."/>
        </authorList>
    </citation>
    <scope>NUCLEOTIDE SEQUENCE [LARGE SCALE GENOMIC DNA]</scope>
    <source>
        <strain evidence="3">ATCC 18224 / CBS 334.59 / QM 7333</strain>
    </source>
</reference>
<gene>
    <name evidence="2" type="ORF">PMAA_089260</name>
</gene>
<proteinExistence type="predicted"/>
<dbReference type="InterPro" id="IPR016040">
    <property type="entry name" value="NAD(P)-bd_dom"/>
</dbReference>
<evidence type="ECO:0000313" key="3">
    <source>
        <dbReference type="Proteomes" id="UP000001294"/>
    </source>
</evidence>
<feature type="domain" description="NAD(P)-binding" evidence="1">
    <location>
        <begin position="9"/>
        <end position="151"/>
    </location>
</feature>
<dbReference type="PANTHER" id="PTHR47129:SF1">
    <property type="entry name" value="NMRA-LIKE DOMAIN-CONTAINING PROTEIN"/>
    <property type="match status" value="1"/>
</dbReference>
<organism evidence="2 3">
    <name type="scientific">Talaromyces marneffei (strain ATCC 18224 / CBS 334.59 / QM 7333)</name>
    <name type="common">Penicillium marneffei</name>
    <dbReference type="NCBI Taxonomy" id="441960"/>
    <lineage>
        <taxon>Eukaryota</taxon>
        <taxon>Fungi</taxon>
        <taxon>Dikarya</taxon>
        <taxon>Ascomycota</taxon>
        <taxon>Pezizomycotina</taxon>
        <taxon>Eurotiomycetes</taxon>
        <taxon>Eurotiomycetidae</taxon>
        <taxon>Eurotiales</taxon>
        <taxon>Trichocomaceae</taxon>
        <taxon>Talaromyces</taxon>
        <taxon>Talaromyces sect. Talaromyces</taxon>
    </lineage>
</organism>
<dbReference type="OrthoDB" id="419598at2759"/>
<dbReference type="InterPro" id="IPR036291">
    <property type="entry name" value="NAD(P)-bd_dom_sf"/>
</dbReference>
<sequence>MTLKYLITGATGGLGSQVLTYLSLLLPSSDYAAASSNEARRSQFEEAGIAFRVANFNDPTTLDSAFADVENLYFVSTNTFDNARRKVQHRNVVEAAKRAGVKHVWYTSLAFGGLGSDSKIAVQQAHLETETMLKESGVTYTSIREGIYTDAFPLFLQWYPNTETVILAEDGVITYTAREELGEANAKLLLKGGHENEIVLLTANEPLRGADIIRIINETTSRNVTLQLVSPEEYVRYHTENDIGKKLESFWTSRLSWFQGIAKGDANLSNPLMRELLGREPKTGSQLIRELLQENRDYTWHQNYVDKGQYEASLPKKQ</sequence>
<dbReference type="Pfam" id="PF13460">
    <property type="entry name" value="NAD_binding_10"/>
    <property type="match status" value="1"/>
</dbReference>
<dbReference type="Gene3D" id="3.90.25.10">
    <property type="entry name" value="UDP-galactose 4-epimerase, domain 1"/>
    <property type="match status" value="1"/>
</dbReference>
<dbReference type="InterPro" id="IPR052718">
    <property type="entry name" value="NmrA-type_oxidoreductase"/>
</dbReference>
<keyword evidence="3" id="KW-1185">Reference proteome</keyword>
<dbReference type="PhylomeDB" id="B6QEI1"/>
<dbReference type="SUPFAM" id="SSF51735">
    <property type="entry name" value="NAD(P)-binding Rossmann-fold domains"/>
    <property type="match status" value="1"/>
</dbReference>
<protein>
    <submittedName>
        <fullName evidence="2">NmrA-like family protein, putative</fullName>
    </submittedName>
</protein>
<dbReference type="VEuPathDB" id="FungiDB:PMAA_089260"/>
<evidence type="ECO:0000259" key="1">
    <source>
        <dbReference type="Pfam" id="PF13460"/>
    </source>
</evidence>
<dbReference type="PANTHER" id="PTHR47129">
    <property type="entry name" value="QUINONE OXIDOREDUCTASE 2"/>
    <property type="match status" value="1"/>
</dbReference>
<dbReference type="EMBL" id="DS995901">
    <property type="protein sequence ID" value="EEA24955.1"/>
    <property type="molecule type" value="Genomic_DNA"/>
</dbReference>
<dbReference type="Gene3D" id="3.40.50.720">
    <property type="entry name" value="NAD(P)-binding Rossmann-like Domain"/>
    <property type="match status" value="1"/>
</dbReference>
<evidence type="ECO:0000313" key="2">
    <source>
        <dbReference type="EMBL" id="EEA24955.1"/>
    </source>
</evidence>
<accession>B6QEI1</accession>
<name>B6QEI1_TALMQ</name>
<dbReference type="Proteomes" id="UP000001294">
    <property type="component" value="Unassembled WGS sequence"/>
</dbReference>
<dbReference type="HOGENOM" id="CLU_007383_10_4_1"/>